<accession>A0A8H9H3H5</accession>
<dbReference type="EMBL" id="BMMN01000007">
    <property type="protein sequence ID" value="GGO18131.1"/>
    <property type="molecule type" value="Genomic_DNA"/>
</dbReference>
<evidence type="ECO:0000256" key="1">
    <source>
        <dbReference type="SAM" id="MobiDB-lite"/>
    </source>
</evidence>
<feature type="compositionally biased region" description="Basic and acidic residues" evidence="1">
    <location>
        <begin position="85"/>
        <end position="96"/>
    </location>
</feature>
<dbReference type="Proteomes" id="UP000653480">
    <property type="component" value="Unassembled WGS sequence"/>
</dbReference>
<feature type="region of interest" description="Disordered" evidence="1">
    <location>
        <begin position="49"/>
        <end position="117"/>
    </location>
</feature>
<reference evidence="2" key="2">
    <citation type="submission" date="2020-09" db="EMBL/GenBank/DDBJ databases">
        <authorList>
            <person name="Sun Q."/>
            <person name="Zhou Y."/>
        </authorList>
    </citation>
    <scope>NUCLEOTIDE SEQUENCE</scope>
    <source>
        <strain evidence="2">CGMCC 4.7138</strain>
    </source>
</reference>
<gene>
    <name evidence="2" type="ORF">GCM10011574_42490</name>
</gene>
<feature type="compositionally biased region" description="Basic residues" evidence="1">
    <location>
        <begin position="97"/>
        <end position="117"/>
    </location>
</feature>
<evidence type="ECO:0000313" key="3">
    <source>
        <dbReference type="Proteomes" id="UP000653480"/>
    </source>
</evidence>
<proteinExistence type="predicted"/>
<feature type="compositionally biased region" description="Basic and acidic residues" evidence="1">
    <location>
        <begin position="49"/>
        <end position="59"/>
    </location>
</feature>
<organism evidence="2 3">
    <name type="scientific">Microbispora bryophytorum</name>
    <dbReference type="NCBI Taxonomy" id="1460882"/>
    <lineage>
        <taxon>Bacteria</taxon>
        <taxon>Bacillati</taxon>
        <taxon>Actinomycetota</taxon>
        <taxon>Actinomycetes</taxon>
        <taxon>Streptosporangiales</taxon>
        <taxon>Streptosporangiaceae</taxon>
        <taxon>Microbispora</taxon>
    </lineage>
</organism>
<feature type="compositionally biased region" description="Basic and acidic residues" evidence="1">
    <location>
        <begin position="68"/>
        <end position="77"/>
    </location>
</feature>
<keyword evidence="3" id="KW-1185">Reference proteome</keyword>
<name>A0A8H9H3H5_9ACTN</name>
<comment type="caution">
    <text evidence="2">The sequence shown here is derived from an EMBL/GenBank/DDBJ whole genome shotgun (WGS) entry which is preliminary data.</text>
</comment>
<reference evidence="2" key="1">
    <citation type="journal article" date="2014" name="Int. J. Syst. Evol. Microbiol.">
        <title>Complete genome sequence of Corynebacterium casei LMG S-19264T (=DSM 44701T), isolated from a smear-ripened cheese.</title>
        <authorList>
            <consortium name="US DOE Joint Genome Institute (JGI-PGF)"/>
            <person name="Walter F."/>
            <person name="Albersmeier A."/>
            <person name="Kalinowski J."/>
            <person name="Ruckert C."/>
        </authorList>
    </citation>
    <scope>NUCLEOTIDE SEQUENCE</scope>
    <source>
        <strain evidence="2">CGMCC 4.7138</strain>
    </source>
</reference>
<sequence>MRVPLGGGSPWDTVVTALLAVALIGLKVPTTEILQIVGLVSAPSVLRRVERSPRAEGRPGRWRRSQRKISEQPDHGPSHGAPVETAREMNDTERQPQNRRRKRNPRSHRRGLGVKSP</sequence>
<evidence type="ECO:0000313" key="2">
    <source>
        <dbReference type="EMBL" id="GGO18131.1"/>
    </source>
</evidence>
<protein>
    <submittedName>
        <fullName evidence="2">Uncharacterized protein</fullName>
    </submittedName>
</protein>
<dbReference type="AlphaFoldDB" id="A0A8H9H3H5"/>